<reference evidence="3 4" key="1">
    <citation type="submission" date="2019-02" db="EMBL/GenBank/DDBJ databases">
        <title>Draft genome sequence of Amycolatopsis sp. 8-3EHSu isolated from roots of Suaeda maritima.</title>
        <authorList>
            <person name="Duangmal K."/>
            <person name="Chantavorakit T."/>
        </authorList>
    </citation>
    <scope>NUCLEOTIDE SEQUENCE [LARGE SCALE GENOMIC DNA]</scope>
    <source>
        <strain evidence="3 4">8-3EHSu</strain>
    </source>
</reference>
<keyword evidence="2" id="KW-0812">Transmembrane</keyword>
<accession>A0A4Q7J0G5</accession>
<feature type="compositionally biased region" description="Pro residues" evidence="1">
    <location>
        <begin position="67"/>
        <end position="79"/>
    </location>
</feature>
<feature type="transmembrane region" description="Helical" evidence="2">
    <location>
        <begin position="150"/>
        <end position="169"/>
    </location>
</feature>
<comment type="caution">
    <text evidence="3">The sequence shown here is derived from an EMBL/GenBank/DDBJ whole genome shotgun (WGS) entry which is preliminary data.</text>
</comment>
<evidence type="ECO:0000256" key="2">
    <source>
        <dbReference type="SAM" id="Phobius"/>
    </source>
</evidence>
<evidence type="ECO:0000313" key="4">
    <source>
        <dbReference type="Proteomes" id="UP000292003"/>
    </source>
</evidence>
<dbReference type="Proteomes" id="UP000292003">
    <property type="component" value="Unassembled WGS sequence"/>
</dbReference>
<dbReference type="RefSeq" id="WP_130479428.1">
    <property type="nucleotide sequence ID" value="NZ_SFCC01000021.1"/>
</dbReference>
<keyword evidence="2" id="KW-0472">Membrane</keyword>
<dbReference type="AlphaFoldDB" id="A0A4Q7J0G5"/>
<feature type="region of interest" description="Disordered" evidence="1">
    <location>
        <begin position="30"/>
        <end position="84"/>
    </location>
</feature>
<evidence type="ECO:0000313" key="3">
    <source>
        <dbReference type="EMBL" id="RZQ59863.1"/>
    </source>
</evidence>
<proteinExistence type="predicted"/>
<dbReference type="NCBIfam" id="NF047839">
    <property type="entry name" value="PspM_Rv2743c"/>
    <property type="match status" value="1"/>
</dbReference>
<dbReference type="Pfam" id="PF25587">
    <property type="entry name" value="Rv2743c"/>
    <property type="match status" value="1"/>
</dbReference>
<keyword evidence="4" id="KW-1185">Reference proteome</keyword>
<dbReference type="EMBL" id="SFCC01000021">
    <property type="protein sequence ID" value="RZQ59863.1"/>
    <property type="molecule type" value="Genomic_DNA"/>
</dbReference>
<dbReference type="OrthoDB" id="3701303at2"/>
<feature type="region of interest" description="Disordered" evidence="1">
    <location>
        <begin position="184"/>
        <end position="204"/>
    </location>
</feature>
<organism evidence="3 4">
    <name type="scientific">Amycolatopsis suaedae</name>
    <dbReference type="NCBI Taxonomy" id="2510978"/>
    <lineage>
        <taxon>Bacteria</taxon>
        <taxon>Bacillati</taxon>
        <taxon>Actinomycetota</taxon>
        <taxon>Actinomycetes</taxon>
        <taxon>Pseudonocardiales</taxon>
        <taxon>Pseudonocardiaceae</taxon>
        <taxon>Amycolatopsis</taxon>
    </lineage>
</organism>
<keyword evidence="2" id="KW-1133">Transmembrane helix</keyword>
<gene>
    <name evidence="3" type="ORF">EWH70_32640</name>
</gene>
<name>A0A4Q7J0G5_9PSEU</name>
<sequence>MGSRKRRDFSDLSARLEKHIDRLPQYAQKAQETLQRYVPPKEGQQGEGREPKTYRLANPKQPELSVPQPPTPPVPPARPARPSMQDLTSMAAPALSDVKGRWDRWNHPAAKLERRKRWTSRFMTLWIVVTLLCGLAAAAFLTGLAAAGEAMFAGMAAVAAGVVSGTFAIRSGMKLHRLNRTEIPASAAPPPLPPMSSAAREPMQRLAESEATLAELLTQLSAAGASGAGAVPEVSVADARATAEEASAALRGLSGRIQAIERARNSAPAGERPALEAAVTTLRQQLDDGVDGYGGLIVAAGQAVAAAGSGLDPSREALTDATDRLAGLAMALRELS</sequence>
<protein>
    <submittedName>
        <fullName evidence="3">Uncharacterized protein</fullName>
    </submittedName>
</protein>
<feature type="transmembrane region" description="Helical" evidence="2">
    <location>
        <begin position="122"/>
        <end position="144"/>
    </location>
</feature>
<dbReference type="InterPro" id="IPR057952">
    <property type="entry name" value="Rv2743c-like"/>
</dbReference>
<evidence type="ECO:0000256" key="1">
    <source>
        <dbReference type="SAM" id="MobiDB-lite"/>
    </source>
</evidence>